<feature type="transmembrane region" description="Helical" evidence="1">
    <location>
        <begin position="57"/>
        <end position="76"/>
    </location>
</feature>
<feature type="transmembrane region" description="Helical" evidence="1">
    <location>
        <begin position="130"/>
        <end position="150"/>
    </location>
</feature>
<keyword evidence="3" id="KW-1185">Reference proteome</keyword>
<gene>
    <name evidence="2" type="ORF">SAMN05192564_106339</name>
</gene>
<dbReference type="InterPro" id="IPR025058">
    <property type="entry name" value="DUF3995"/>
</dbReference>
<accession>A0A1H4GTY3</accession>
<dbReference type="Pfam" id="PF13160">
    <property type="entry name" value="DUF3995"/>
    <property type="match status" value="1"/>
</dbReference>
<dbReference type="Proteomes" id="UP000198638">
    <property type="component" value="Unassembled WGS sequence"/>
</dbReference>
<reference evidence="3" key="1">
    <citation type="submission" date="2016-10" db="EMBL/GenBank/DDBJ databases">
        <authorList>
            <person name="Varghese N."/>
            <person name="Submissions S."/>
        </authorList>
    </citation>
    <scope>NUCLEOTIDE SEQUENCE [LARGE SCALE GENOMIC DNA]</scope>
    <source>
        <strain evidence="3">LMG 24000</strain>
    </source>
</reference>
<keyword evidence="1" id="KW-1133">Transmembrane helix</keyword>
<organism evidence="2 3">
    <name type="scientific">Paraburkholderia sartisoli</name>
    <dbReference type="NCBI Taxonomy" id="83784"/>
    <lineage>
        <taxon>Bacteria</taxon>
        <taxon>Pseudomonadati</taxon>
        <taxon>Pseudomonadota</taxon>
        <taxon>Betaproteobacteria</taxon>
        <taxon>Burkholderiales</taxon>
        <taxon>Burkholderiaceae</taxon>
        <taxon>Paraburkholderia</taxon>
    </lineage>
</organism>
<dbReference type="AlphaFoldDB" id="A0A1H4GTY3"/>
<evidence type="ECO:0008006" key="4">
    <source>
        <dbReference type="Google" id="ProtNLM"/>
    </source>
</evidence>
<evidence type="ECO:0000313" key="2">
    <source>
        <dbReference type="EMBL" id="SEB13004.1"/>
    </source>
</evidence>
<name>A0A1H4GTY3_9BURK</name>
<dbReference type="EMBL" id="FNRQ01000006">
    <property type="protein sequence ID" value="SEB13004.1"/>
    <property type="molecule type" value="Genomic_DNA"/>
</dbReference>
<dbReference type="STRING" id="83784.SAMN05192564_106339"/>
<sequence>MHTWYVAGLRCAGLALAFAFFLFALVHLYWAMNGRRGLQLALPHEGARPVFQPRRGAILLVAAGSAACSALLLLWLDVICTPFPRAALRPVLQVAVILLGATLLVRAVGDFRHFGFFRKRGDGPFRRMDRLIYTPFSLVAGSLIVLMALVI</sequence>
<keyword evidence="1" id="KW-0472">Membrane</keyword>
<evidence type="ECO:0000256" key="1">
    <source>
        <dbReference type="SAM" id="Phobius"/>
    </source>
</evidence>
<keyword evidence="1" id="KW-0812">Transmembrane</keyword>
<evidence type="ECO:0000313" key="3">
    <source>
        <dbReference type="Proteomes" id="UP000198638"/>
    </source>
</evidence>
<protein>
    <recommendedName>
        <fullName evidence="4">DUF3995 domain-containing protein</fullName>
    </recommendedName>
</protein>
<feature type="transmembrane region" description="Helical" evidence="1">
    <location>
        <begin position="88"/>
        <end position="109"/>
    </location>
</feature>
<feature type="transmembrane region" description="Helical" evidence="1">
    <location>
        <begin position="12"/>
        <end position="30"/>
    </location>
</feature>
<proteinExistence type="predicted"/>